<reference evidence="7 8" key="1">
    <citation type="submission" date="2017-07" db="EMBL/GenBank/DDBJ databases">
        <title>Draft whole genome sequences of clinical Proprionibacteriaceae strains.</title>
        <authorList>
            <person name="Bernier A.-M."/>
            <person name="Bernard K."/>
            <person name="Domingo M.-C."/>
        </authorList>
    </citation>
    <scope>NUCLEOTIDE SEQUENCE [LARGE SCALE GENOMIC DNA]</scope>
    <source>
        <strain evidence="7 8">NML 130396</strain>
    </source>
</reference>
<name>A0A255GLA7_9ACTN</name>
<evidence type="ECO:0000256" key="5">
    <source>
        <dbReference type="ARBA" id="ARBA00022747"/>
    </source>
</evidence>
<proteinExistence type="inferred from homology"/>
<accession>A0A255GLA7</accession>
<dbReference type="GO" id="GO:0044027">
    <property type="term" value="P:negative regulation of gene expression via chromosomal CpG island methylation"/>
    <property type="evidence" value="ECO:0007669"/>
    <property type="project" value="TreeGrafter"/>
</dbReference>
<dbReference type="SUPFAM" id="SSF53335">
    <property type="entry name" value="S-adenosyl-L-methionine-dependent methyltransferases"/>
    <property type="match status" value="1"/>
</dbReference>
<keyword evidence="8" id="KW-1185">Reference proteome</keyword>
<comment type="similarity">
    <text evidence="6">Belongs to the class I-like SAM-binding methyltransferase superfamily. C5-methyltransferase family.</text>
</comment>
<evidence type="ECO:0000256" key="2">
    <source>
        <dbReference type="ARBA" id="ARBA00022603"/>
    </source>
</evidence>
<dbReference type="GO" id="GO:0032259">
    <property type="term" value="P:methylation"/>
    <property type="evidence" value="ECO:0007669"/>
    <property type="project" value="UniProtKB-KW"/>
</dbReference>
<dbReference type="Gene3D" id="3.90.120.10">
    <property type="entry name" value="DNA Methylase, subunit A, domain 2"/>
    <property type="match status" value="1"/>
</dbReference>
<dbReference type="AlphaFoldDB" id="A0A255GLA7"/>
<dbReference type="EMBL" id="NMVQ01000047">
    <property type="protein sequence ID" value="OYO16618.1"/>
    <property type="molecule type" value="Genomic_DNA"/>
</dbReference>
<dbReference type="PANTHER" id="PTHR10629:SF52">
    <property type="entry name" value="DNA (CYTOSINE-5)-METHYLTRANSFERASE 1"/>
    <property type="match status" value="1"/>
</dbReference>
<dbReference type="Proteomes" id="UP000216311">
    <property type="component" value="Unassembled WGS sequence"/>
</dbReference>
<evidence type="ECO:0000256" key="6">
    <source>
        <dbReference type="PROSITE-ProRule" id="PRU01016"/>
    </source>
</evidence>
<keyword evidence="5" id="KW-0680">Restriction system</keyword>
<keyword evidence="4 6" id="KW-0949">S-adenosyl-L-methionine</keyword>
<dbReference type="OrthoDB" id="9813719at2"/>
<evidence type="ECO:0000256" key="1">
    <source>
        <dbReference type="ARBA" id="ARBA00011975"/>
    </source>
</evidence>
<dbReference type="Gene3D" id="3.40.50.150">
    <property type="entry name" value="Vaccinia Virus protein VP39"/>
    <property type="match status" value="1"/>
</dbReference>
<dbReference type="GO" id="GO:0003886">
    <property type="term" value="F:DNA (cytosine-5-)-methyltransferase activity"/>
    <property type="evidence" value="ECO:0007669"/>
    <property type="project" value="UniProtKB-EC"/>
</dbReference>
<dbReference type="GO" id="GO:0009307">
    <property type="term" value="P:DNA restriction-modification system"/>
    <property type="evidence" value="ECO:0007669"/>
    <property type="project" value="UniProtKB-KW"/>
</dbReference>
<dbReference type="PRINTS" id="PR00105">
    <property type="entry name" value="C5METTRFRASE"/>
</dbReference>
<dbReference type="PROSITE" id="PS51679">
    <property type="entry name" value="SAM_MT_C5"/>
    <property type="match status" value="1"/>
</dbReference>
<comment type="caution">
    <text evidence="7">The sequence shown here is derived from an EMBL/GenBank/DDBJ whole genome shotgun (WGS) entry which is preliminary data.</text>
</comment>
<dbReference type="Pfam" id="PF00145">
    <property type="entry name" value="DNA_methylase"/>
    <property type="match status" value="2"/>
</dbReference>
<dbReference type="EC" id="2.1.1.37" evidence="1"/>
<evidence type="ECO:0000313" key="8">
    <source>
        <dbReference type="Proteomes" id="UP000216311"/>
    </source>
</evidence>
<sequence>MSLTLTDIFAGAGGSSTGAIAVPGVEVALAANHWQLAVDVHNSNHPTTDHACVDLHMEDPRNFPRTDILWASPECTKWSLANSKAKALSREMGGDPTLFDDIPTDLETAEQEEINRSRLLMFDVLRFVEHHRYRMVMVENVVDIATQPKYAAAWSAWRRGLDKLGYAFRVVSLNSMHAQLGGLPAPQSRDRLYIVAWPKGEKAPDIDRALRPPAWCSRCEAVVESQQAWKPGRIVGRYRAQYVYACGRCGNVVEPGWLPASHAIDWSLPAERIADRARPLSPKTMARIREGLRRYGGPVHLEAGGNQYDSMDPKHRQHGSPTGYLRAWPVGEPLRTLHTAPTKGLAIPFILDRRGEYRVRDLESPLSTITANETTKALLIPVEGRDGKRASSSHEPMRTQTTRSETGLLVPYYSASETAKPTEYPIGTLTTVDRYALVMDNNHANRARPASEPMPTLTTATTKAVMDGERRDVQVVTDDDVMACRFRMLEPSEIAAGMAFPGDYQWAGTKRERVKLAGNAVTPPAARDLVSVVADALGAA</sequence>
<keyword evidence="3 6" id="KW-0808">Transferase</keyword>
<keyword evidence="2 6" id="KW-0489">Methyltransferase</keyword>
<evidence type="ECO:0000313" key="7">
    <source>
        <dbReference type="EMBL" id="OYO16618.1"/>
    </source>
</evidence>
<gene>
    <name evidence="7" type="ORF">CGZ93_17820</name>
</gene>
<feature type="active site" evidence="6">
    <location>
        <position position="75"/>
    </location>
</feature>
<evidence type="ECO:0000256" key="3">
    <source>
        <dbReference type="ARBA" id="ARBA00022679"/>
    </source>
</evidence>
<dbReference type="PANTHER" id="PTHR10629">
    <property type="entry name" value="CYTOSINE-SPECIFIC METHYLTRANSFERASE"/>
    <property type="match status" value="1"/>
</dbReference>
<dbReference type="InterPro" id="IPR001525">
    <property type="entry name" value="C5_MeTfrase"/>
</dbReference>
<protein>
    <recommendedName>
        <fullName evidence="1">DNA (cytosine-5-)-methyltransferase</fullName>
        <ecNumber evidence="1">2.1.1.37</ecNumber>
    </recommendedName>
</protein>
<dbReference type="GO" id="GO:0003677">
    <property type="term" value="F:DNA binding"/>
    <property type="evidence" value="ECO:0007669"/>
    <property type="project" value="TreeGrafter"/>
</dbReference>
<dbReference type="RefSeq" id="WP_094365505.1">
    <property type="nucleotide sequence ID" value="NZ_NMVQ01000047.1"/>
</dbReference>
<evidence type="ECO:0000256" key="4">
    <source>
        <dbReference type="ARBA" id="ARBA00022691"/>
    </source>
</evidence>
<dbReference type="InterPro" id="IPR029063">
    <property type="entry name" value="SAM-dependent_MTases_sf"/>
</dbReference>
<dbReference type="InterPro" id="IPR050390">
    <property type="entry name" value="C5-Methyltransferase"/>
</dbReference>
<organism evidence="7 8">
    <name type="scientific">Enemella dayhoffiae</name>
    <dbReference type="NCBI Taxonomy" id="2016507"/>
    <lineage>
        <taxon>Bacteria</taxon>
        <taxon>Bacillati</taxon>
        <taxon>Actinomycetota</taxon>
        <taxon>Actinomycetes</taxon>
        <taxon>Propionibacteriales</taxon>
        <taxon>Propionibacteriaceae</taxon>
        <taxon>Enemella</taxon>
    </lineage>
</organism>